<protein>
    <submittedName>
        <fullName evidence="1">Uncharacterized protein</fullName>
    </submittedName>
</protein>
<dbReference type="Gene3D" id="2.60.40.150">
    <property type="entry name" value="C2 domain"/>
    <property type="match status" value="1"/>
</dbReference>
<dbReference type="SUPFAM" id="SSF49562">
    <property type="entry name" value="C2 domain (Calcium/lipid-binding domain, CaLB)"/>
    <property type="match status" value="1"/>
</dbReference>
<dbReference type="InterPro" id="IPR035892">
    <property type="entry name" value="C2_domain_sf"/>
</dbReference>
<dbReference type="EMBL" id="UYRU01046258">
    <property type="protein sequence ID" value="VDN09036.1"/>
    <property type="molecule type" value="Genomic_DNA"/>
</dbReference>
<evidence type="ECO:0000313" key="1">
    <source>
        <dbReference type="EMBL" id="VDN09036.1"/>
    </source>
</evidence>
<accession>A0A3P7NU26</accession>
<proteinExistence type="predicted"/>
<organism evidence="1 2">
    <name type="scientific">Dibothriocephalus latus</name>
    <name type="common">Fish tapeworm</name>
    <name type="synonym">Diphyllobothrium latum</name>
    <dbReference type="NCBI Taxonomy" id="60516"/>
    <lineage>
        <taxon>Eukaryota</taxon>
        <taxon>Metazoa</taxon>
        <taxon>Spiralia</taxon>
        <taxon>Lophotrochozoa</taxon>
        <taxon>Platyhelminthes</taxon>
        <taxon>Cestoda</taxon>
        <taxon>Eucestoda</taxon>
        <taxon>Diphyllobothriidea</taxon>
        <taxon>Diphyllobothriidae</taxon>
        <taxon>Dibothriocephalus</taxon>
    </lineage>
</organism>
<dbReference type="OrthoDB" id="10259057at2759"/>
<keyword evidence="2" id="KW-1185">Reference proteome</keyword>
<name>A0A3P7NU26_DIBLA</name>
<sequence length="161" mass="18558">MLSYFRDRLQYGWHGIPICKGLRETPISTVSDFSEGLALGRERQSDEYTRSASSEMLAWSKPVKYKPSEYARSRELGRLDPTLYVSEKNEDLYDVPLGHLGRLWFTLSYDQTSERLHVTVHKARNLRSPNYRSLRFSVGVPTDLTALSILTPVQTQDCRVK</sequence>
<dbReference type="Proteomes" id="UP000281553">
    <property type="component" value="Unassembled WGS sequence"/>
</dbReference>
<dbReference type="AlphaFoldDB" id="A0A3P7NU26"/>
<gene>
    <name evidence="1" type="ORF">DILT_LOCUS4867</name>
</gene>
<evidence type="ECO:0000313" key="2">
    <source>
        <dbReference type="Proteomes" id="UP000281553"/>
    </source>
</evidence>
<reference evidence="1 2" key="1">
    <citation type="submission" date="2018-11" db="EMBL/GenBank/DDBJ databases">
        <authorList>
            <consortium name="Pathogen Informatics"/>
        </authorList>
    </citation>
    <scope>NUCLEOTIDE SEQUENCE [LARGE SCALE GENOMIC DNA]</scope>
</reference>